<dbReference type="InterPro" id="IPR012337">
    <property type="entry name" value="RNaseH-like_sf"/>
</dbReference>
<dbReference type="OrthoDB" id="9790530at2"/>
<gene>
    <name evidence="2" type="ORF">DFO73_103191</name>
</gene>
<dbReference type="AlphaFoldDB" id="A0A2V3A259"/>
<dbReference type="PANTHER" id="PTHR38462">
    <property type="entry name" value="EXONUCLEASE-LIKE PROTEIN"/>
    <property type="match status" value="1"/>
</dbReference>
<dbReference type="InterPro" id="IPR011990">
    <property type="entry name" value="TPR-like_helical_dom_sf"/>
</dbReference>
<dbReference type="Proteomes" id="UP000247150">
    <property type="component" value="Unassembled WGS sequence"/>
</dbReference>
<evidence type="ECO:0000313" key="2">
    <source>
        <dbReference type="EMBL" id="PWW30307.1"/>
    </source>
</evidence>
<dbReference type="SUPFAM" id="SSF53098">
    <property type="entry name" value="Ribonuclease H-like"/>
    <property type="match status" value="1"/>
</dbReference>
<feature type="domain" description="YprB ribonuclease H-like" evidence="1">
    <location>
        <begin position="104"/>
        <end position="272"/>
    </location>
</feature>
<dbReference type="SUPFAM" id="SSF48452">
    <property type="entry name" value="TPR-like"/>
    <property type="match status" value="1"/>
</dbReference>
<dbReference type="PANTHER" id="PTHR38462:SF1">
    <property type="entry name" value="YPRB RIBONUCLEASE H-LIKE DOMAIN-CONTAINING PROTEIN"/>
    <property type="match status" value="1"/>
</dbReference>
<dbReference type="RefSeq" id="WP_110064182.1">
    <property type="nucleotide sequence ID" value="NZ_QGTW01000003.1"/>
</dbReference>
<dbReference type="GO" id="GO:0003676">
    <property type="term" value="F:nucleic acid binding"/>
    <property type="evidence" value="ECO:0007669"/>
    <property type="project" value="InterPro"/>
</dbReference>
<dbReference type="EMBL" id="QGTW01000003">
    <property type="protein sequence ID" value="PWW30307.1"/>
    <property type="molecule type" value="Genomic_DNA"/>
</dbReference>
<dbReference type="InterPro" id="IPR036397">
    <property type="entry name" value="RNaseH_sf"/>
</dbReference>
<name>A0A2V3A259_9BACI</name>
<dbReference type="Gene3D" id="1.25.40.10">
    <property type="entry name" value="Tetratricopeptide repeat domain"/>
    <property type="match status" value="1"/>
</dbReference>
<sequence>MSIKNKLNRLKSHLGTHNSIKPAPIKKEEPSIEVPYKEDWEKDGVYPFYFEDSYCLVREKEYSLDQKHGIYSFGQFAAAVEAWNSSSIRHPLSAAGHDPENIFFFDTETTGLGGGAGNSIFLLGQASLKGNKVKLKQHILPHPGAEIPLYKSFLESIDYSTMVTYNGKAFDWPQVKTRHTLIREHVPKLPPFGHFDLYHAARRMWKHKLERIKLTAVEKDVLGIERKDDIPGFLAPMIYFDFVERKNPEGMLGIIKHNEIDILSLISLYTHLSFQILRLDDRQTPREVFEVGRWLSSLGESTEAKTAFNKISDGETQEALEARFALAFEHKKHKNWAEAARLWKSIADRGSLKSKLISCIELAKIYEHRLKDIDQAIVFAEKALELYGKTSGKEKEKISIKEEELEKRLERLNRKSI</sequence>
<dbReference type="Pfam" id="PF13482">
    <property type="entry name" value="RNase_H_2"/>
    <property type="match status" value="1"/>
</dbReference>
<proteinExistence type="predicted"/>
<comment type="caution">
    <text evidence="2">The sequence shown here is derived from an EMBL/GenBank/DDBJ whole genome shotgun (WGS) entry which is preliminary data.</text>
</comment>
<protein>
    <recommendedName>
        <fullName evidence="1">YprB ribonuclease H-like domain-containing protein</fullName>
    </recommendedName>
</protein>
<dbReference type="Gene3D" id="3.30.420.10">
    <property type="entry name" value="Ribonuclease H-like superfamily/Ribonuclease H"/>
    <property type="match status" value="1"/>
</dbReference>
<accession>A0A2V3A259</accession>
<evidence type="ECO:0000259" key="1">
    <source>
        <dbReference type="Pfam" id="PF13482"/>
    </source>
</evidence>
<evidence type="ECO:0000313" key="3">
    <source>
        <dbReference type="Proteomes" id="UP000247150"/>
    </source>
</evidence>
<reference evidence="2 3" key="1">
    <citation type="submission" date="2018-05" db="EMBL/GenBank/DDBJ databases">
        <title>Freshwater and sediment microbial communities from various areas in North America, analyzing microbe dynamics in response to fracking.</title>
        <authorList>
            <person name="Lamendella R."/>
        </authorList>
    </citation>
    <scope>NUCLEOTIDE SEQUENCE [LARGE SCALE GENOMIC DNA]</scope>
    <source>
        <strain evidence="2 3">15_TX</strain>
    </source>
</reference>
<organism evidence="2 3">
    <name type="scientific">Cytobacillus oceanisediminis</name>
    <dbReference type="NCBI Taxonomy" id="665099"/>
    <lineage>
        <taxon>Bacteria</taxon>
        <taxon>Bacillati</taxon>
        <taxon>Bacillota</taxon>
        <taxon>Bacilli</taxon>
        <taxon>Bacillales</taxon>
        <taxon>Bacillaceae</taxon>
        <taxon>Cytobacillus</taxon>
    </lineage>
</organism>
<dbReference type="InterPro" id="IPR038720">
    <property type="entry name" value="YprB_RNase_H-like_dom"/>
</dbReference>